<dbReference type="Proteomes" id="UP000730482">
    <property type="component" value="Unassembled WGS sequence"/>
</dbReference>
<organism evidence="1 2">
    <name type="scientific">Catenulispora pinistramenti</name>
    <dbReference type="NCBI Taxonomy" id="2705254"/>
    <lineage>
        <taxon>Bacteria</taxon>
        <taxon>Bacillati</taxon>
        <taxon>Actinomycetota</taxon>
        <taxon>Actinomycetes</taxon>
        <taxon>Catenulisporales</taxon>
        <taxon>Catenulisporaceae</taxon>
        <taxon>Catenulispora</taxon>
    </lineage>
</organism>
<evidence type="ECO:0000313" key="1">
    <source>
        <dbReference type="EMBL" id="MBS2546386.1"/>
    </source>
</evidence>
<dbReference type="EMBL" id="JAAFYZ010000012">
    <property type="protein sequence ID" value="MBS2546386.1"/>
    <property type="molecule type" value="Genomic_DNA"/>
</dbReference>
<sequence>MSLDSYAIDSEITGTVVERTPRGQAEPFGWMIRCVCGYKAGPYAAGLVIYANKVRDRHETSCLWPKGATA</sequence>
<keyword evidence="2" id="KW-1185">Reference proteome</keyword>
<dbReference type="RefSeq" id="WP_212008035.1">
    <property type="nucleotide sequence ID" value="NZ_JAAFYZ010000012.1"/>
</dbReference>
<evidence type="ECO:0000313" key="2">
    <source>
        <dbReference type="Proteomes" id="UP000730482"/>
    </source>
</evidence>
<evidence type="ECO:0008006" key="3">
    <source>
        <dbReference type="Google" id="ProtNLM"/>
    </source>
</evidence>
<proteinExistence type="predicted"/>
<gene>
    <name evidence="1" type="ORF">KGQ19_05850</name>
</gene>
<reference evidence="1 2" key="1">
    <citation type="submission" date="2020-02" db="EMBL/GenBank/DDBJ databases">
        <title>Acidophilic actinobacteria isolated from forest soil.</title>
        <authorList>
            <person name="Golinska P."/>
        </authorList>
    </citation>
    <scope>NUCLEOTIDE SEQUENCE [LARGE SCALE GENOMIC DNA]</scope>
    <source>
        <strain evidence="1 2">NL8</strain>
    </source>
</reference>
<protein>
    <recommendedName>
        <fullName evidence="3">Transposase</fullName>
    </recommendedName>
</protein>
<comment type="caution">
    <text evidence="1">The sequence shown here is derived from an EMBL/GenBank/DDBJ whole genome shotgun (WGS) entry which is preliminary data.</text>
</comment>
<name>A0ABS5KKE5_9ACTN</name>
<accession>A0ABS5KKE5</accession>